<organism evidence="1 2">
    <name type="scientific">Lasius niger</name>
    <name type="common">Black garden ant</name>
    <dbReference type="NCBI Taxonomy" id="67767"/>
    <lineage>
        <taxon>Eukaryota</taxon>
        <taxon>Metazoa</taxon>
        <taxon>Ecdysozoa</taxon>
        <taxon>Arthropoda</taxon>
        <taxon>Hexapoda</taxon>
        <taxon>Insecta</taxon>
        <taxon>Pterygota</taxon>
        <taxon>Neoptera</taxon>
        <taxon>Endopterygota</taxon>
        <taxon>Hymenoptera</taxon>
        <taxon>Apocrita</taxon>
        <taxon>Aculeata</taxon>
        <taxon>Formicoidea</taxon>
        <taxon>Formicidae</taxon>
        <taxon>Formicinae</taxon>
        <taxon>Lasius</taxon>
        <taxon>Lasius</taxon>
    </lineage>
</organism>
<evidence type="ECO:0000313" key="1">
    <source>
        <dbReference type="EMBL" id="KMQ96880.1"/>
    </source>
</evidence>
<dbReference type="EMBL" id="LBMM01001124">
    <property type="protein sequence ID" value="KMQ96880.1"/>
    <property type="molecule type" value="Genomic_DNA"/>
</dbReference>
<proteinExistence type="predicted"/>
<dbReference type="Proteomes" id="UP000036403">
    <property type="component" value="Unassembled WGS sequence"/>
</dbReference>
<evidence type="ECO:0000313" key="2">
    <source>
        <dbReference type="Proteomes" id="UP000036403"/>
    </source>
</evidence>
<dbReference type="PaxDb" id="67767-A0A0J7NWT1"/>
<dbReference type="OrthoDB" id="7548460at2759"/>
<keyword evidence="2" id="KW-1185">Reference proteome</keyword>
<reference evidence="1 2" key="1">
    <citation type="submission" date="2015-04" db="EMBL/GenBank/DDBJ databases">
        <title>Lasius niger genome sequencing.</title>
        <authorList>
            <person name="Konorov E.A."/>
            <person name="Nikitin M.A."/>
            <person name="Kirill M.V."/>
            <person name="Chang P."/>
        </authorList>
    </citation>
    <scope>NUCLEOTIDE SEQUENCE [LARGE SCALE GENOMIC DNA]</scope>
    <source>
        <tissue evidence="1">Whole</tissue>
    </source>
</reference>
<dbReference type="AlphaFoldDB" id="A0A0J7NWT1"/>
<protein>
    <submittedName>
        <fullName evidence="1">Phage tail protein</fullName>
    </submittedName>
</protein>
<gene>
    <name evidence="1" type="ORF">RF55_2819</name>
</gene>
<comment type="caution">
    <text evidence="1">The sequence shown here is derived from an EMBL/GenBank/DDBJ whole genome shotgun (WGS) entry which is preliminary data.</text>
</comment>
<sequence length="157" mass="16545">MVISMLASIATVQCGTILASPVIGKLVSEKVIESHGNNVVHSATVPLAVAASPALLRYATDVALVPQEPIVESVQPLAKASLVAERTIEAHGHRIVHNAHPLVAVRPLTTVESHVAIPTIAARGLTYAAPIYYSTYPHQLIAEKTVSSYGHSVQHVA</sequence>
<accession>A0A0J7NWT1</accession>
<name>A0A0J7NWT1_LASNI</name>